<accession>A0ABQ1VSE9</accession>
<keyword evidence="1" id="KW-0812">Transmembrane</keyword>
<dbReference type="Proteomes" id="UP000608420">
    <property type="component" value="Unassembled WGS sequence"/>
</dbReference>
<dbReference type="EMBL" id="BMIW01000008">
    <property type="protein sequence ID" value="GGF95277.1"/>
    <property type="molecule type" value="Genomic_DNA"/>
</dbReference>
<proteinExistence type="predicted"/>
<evidence type="ECO:0000313" key="2">
    <source>
        <dbReference type="EMBL" id="GGF95277.1"/>
    </source>
</evidence>
<gene>
    <name evidence="2" type="ORF">GCM10010913_16090</name>
</gene>
<reference evidence="3" key="1">
    <citation type="journal article" date="2019" name="Int. J. Syst. Evol. Microbiol.">
        <title>The Global Catalogue of Microorganisms (GCM) 10K type strain sequencing project: providing services to taxonomists for standard genome sequencing and annotation.</title>
        <authorList>
            <consortium name="The Broad Institute Genomics Platform"/>
            <consortium name="The Broad Institute Genome Sequencing Center for Infectious Disease"/>
            <person name="Wu L."/>
            <person name="Ma J."/>
        </authorList>
    </citation>
    <scope>NUCLEOTIDE SEQUENCE [LARGE SCALE GENOMIC DNA]</scope>
    <source>
        <strain evidence="3">CGMCC 1.15420</strain>
    </source>
</reference>
<protein>
    <submittedName>
        <fullName evidence="2">Uncharacterized protein</fullName>
    </submittedName>
</protein>
<keyword evidence="3" id="KW-1185">Reference proteome</keyword>
<name>A0ABQ1VSE9_9BACL</name>
<evidence type="ECO:0000256" key="1">
    <source>
        <dbReference type="SAM" id="Phobius"/>
    </source>
</evidence>
<organism evidence="2 3">
    <name type="scientific">Paenibacillus aceti</name>
    <dbReference type="NCBI Taxonomy" id="1820010"/>
    <lineage>
        <taxon>Bacteria</taxon>
        <taxon>Bacillati</taxon>
        <taxon>Bacillota</taxon>
        <taxon>Bacilli</taxon>
        <taxon>Bacillales</taxon>
        <taxon>Paenibacillaceae</taxon>
        <taxon>Paenibacillus</taxon>
    </lineage>
</organism>
<evidence type="ECO:0000313" key="3">
    <source>
        <dbReference type="Proteomes" id="UP000608420"/>
    </source>
</evidence>
<comment type="caution">
    <text evidence="2">The sequence shown here is derived from an EMBL/GenBank/DDBJ whole genome shotgun (WGS) entry which is preliminary data.</text>
</comment>
<keyword evidence="1" id="KW-1133">Transmembrane helix</keyword>
<feature type="transmembrane region" description="Helical" evidence="1">
    <location>
        <begin position="35"/>
        <end position="59"/>
    </location>
</feature>
<keyword evidence="1" id="KW-0472">Membrane</keyword>
<sequence>MKSSKRSYLYDEEVYKLTQKKGLARLLEIAGEKRGLMIISALLSSLSAVCMLVPMPIWFNIVISV</sequence>